<dbReference type="AlphaFoldDB" id="U1FCD5"/>
<evidence type="ECO:0000313" key="3">
    <source>
        <dbReference type="Proteomes" id="UP000016412"/>
    </source>
</evidence>
<proteinExistence type="predicted"/>
<comment type="caution">
    <text evidence="2">The sequence shown here is derived from an EMBL/GenBank/DDBJ whole genome shotgun (WGS) entry which is preliminary data.</text>
</comment>
<reference evidence="2 3" key="1">
    <citation type="submission" date="2013-08" db="EMBL/GenBank/DDBJ databases">
        <authorList>
            <person name="Durkin A.S."/>
            <person name="Haft D.R."/>
            <person name="McCorrison J."/>
            <person name="Torralba M."/>
            <person name="Gillis M."/>
            <person name="Haft D.H."/>
            <person name="Methe B."/>
            <person name="Sutton G."/>
            <person name="Nelson K.E."/>
        </authorList>
    </citation>
    <scope>NUCLEOTIDE SEQUENCE [LARGE SCALE GENOMIC DNA]</scope>
    <source>
        <strain evidence="2 3">VPI DR56BR1116</strain>
    </source>
</reference>
<dbReference type="EMBL" id="AUZJ01000002">
    <property type="protein sequence ID" value="ERF61857.1"/>
    <property type="molecule type" value="Genomic_DNA"/>
</dbReference>
<sequence length="39" mass="4479">MKSKAGKTKLRRNGGTNAKQRTDKRTLHSPDCRCAPFYR</sequence>
<dbReference type="Proteomes" id="UP000016412">
    <property type="component" value="Unassembled WGS sequence"/>
</dbReference>
<dbReference type="PATRIC" id="fig|1125725.3.peg.72"/>
<dbReference type="STRING" id="1125725.HMPREF1325_1817"/>
<feature type="compositionally biased region" description="Basic residues" evidence="1">
    <location>
        <begin position="1"/>
        <end position="12"/>
    </location>
</feature>
<organism evidence="2 3">
    <name type="scientific">Treponema socranskii subsp. socranskii VPI DR56BR1116 = ATCC 35536</name>
    <dbReference type="NCBI Taxonomy" id="1125725"/>
    <lineage>
        <taxon>Bacteria</taxon>
        <taxon>Pseudomonadati</taxon>
        <taxon>Spirochaetota</taxon>
        <taxon>Spirochaetia</taxon>
        <taxon>Spirochaetales</taxon>
        <taxon>Treponemataceae</taxon>
        <taxon>Treponema</taxon>
    </lineage>
</organism>
<evidence type="ECO:0000313" key="2">
    <source>
        <dbReference type="EMBL" id="ERF61857.1"/>
    </source>
</evidence>
<evidence type="ECO:0000256" key="1">
    <source>
        <dbReference type="SAM" id="MobiDB-lite"/>
    </source>
</evidence>
<gene>
    <name evidence="2" type="ORF">HMPREF1325_1817</name>
</gene>
<protein>
    <submittedName>
        <fullName evidence="2">Uncharacterized protein</fullName>
    </submittedName>
</protein>
<feature type="compositionally biased region" description="Basic and acidic residues" evidence="1">
    <location>
        <begin position="20"/>
        <end position="31"/>
    </location>
</feature>
<accession>U1FCD5</accession>
<feature type="region of interest" description="Disordered" evidence="1">
    <location>
        <begin position="1"/>
        <end position="39"/>
    </location>
</feature>
<name>U1FCD5_TRESO</name>